<comment type="caution">
    <text evidence="1">The sequence shown here is derived from an EMBL/GenBank/DDBJ whole genome shotgun (WGS) entry which is preliminary data.</text>
</comment>
<organism evidence="1 2">
    <name type="scientific">Clostridium perfringens</name>
    <dbReference type="NCBI Taxonomy" id="1502"/>
    <lineage>
        <taxon>Bacteria</taxon>
        <taxon>Bacillati</taxon>
        <taxon>Bacillota</taxon>
        <taxon>Clostridia</taxon>
        <taxon>Eubacteriales</taxon>
        <taxon>Clostridiaceae</taxon>
        <taxon>Clostridium</taxon>
    </lineage>
</organism>
<protein>
    <submittedName>
        <fullName evidence="1">Uncharacterized protein</fullName>
    </submittedName>
</protein>
<dbReference type="Proteomes" id="UP000668068">
    <property type="component" value="Unassembled WGS sequence"/>
</dbReference>
<reference evidence="1" key="1">
    <citation type="submission" date="2020-12" db="EMBL/GenBank/DDBJ databases">
        <title>Comparative genomics of Clostridium perfringens reveals patterns of host-associated phylogenetic clades and virulence factors.</title>
        <authorList>
            <person name="Smith A.H."/>
            <person name="Geier R."/>
        </authorList>
    </citation>
    <scope>NUCLEOTIDE SEQUENCE</scope>
    <source>
        <strain evidence="1">CHD30677R</strain>
    </source>
</reference>
<name>A0AAW4IVB1_CLOPF</name>
<accession>A0AAW4IVB1</accession>
<dbReference type="RefSeq" id="WP_208340646.1">
    <property type="nucleotide sequence ID" value="NZ_CATNWT010000001.1"/>
</dbReference>
<gene>
    <name evidence="1" type="ORF">JJB47_04275</name>
</gene>
<evidence type="ECO:0000313" key="1">
    <source>
        <dbReference type="EMBL" id="MBO3357994.1"/>
    </source>
</evidence>
<proteinExistence type="predicted"/>
<evidence type="ECO:0000313" key="2">
    <source>
        <dbReference type="Proteomes" id="UP000668068"/>
    </source>
</evidence>
<dbReference type="EMBL" id="JAENQP010000002">
    <property type="protein sequence ID" value="MBO3357994.1"/>
    <property type="molecule type" value="Genomic_DNA"/>
</dbReference>
<dbReference type="AlphaFoldDB" id="A0AAW4IVB1"/>
<sequence length="346" mass="40796">MIFNDYVIQLNEKKIQLDKLETIIQKFKECLELEEKWTSEVFNYTYSRYIDSSRTNSGSSNASELCVKTNTYFTELRNSIIEIDYVEFGEILSELQQNIGDGFKEEIVKIISDFKKDYKEIHNYIILKDIDSRVEKYEEFIKSIRNIIYNYESLKETISFVDNINNNLTNNNINNDFKLRLMNSNNDIDELLENLIIIKSIYTKIQDVVFNEENVKLRYDRIESGSLFLLLSGATTIFAVMKPMLEFGYKVYSEQFSPMAKMNLLEKEVKVRGEYFRLIKEVAEMNGKKIENNDATQNLLLNLEEDIKKLYSKNPFILIDDKEIGIKELKNKNIPIEFLEEPKSEK</sequence>